<keyword evidence="2" id="KW-1185">Reference proteome</keyword>
<dbReference type="AlphaFoldDB" id="A0A4Y2V1R6"/>
<dbReference type="Proteomes" id="UP000499080">
    <property type="component" value="Unassembled WGS sequence"/>
</dbReference>
<name>A0A4Y2V1R6_ARAVE</name>
<evidence type="ECO:0000313" key="2">
    <source>
        <dbReference type="Proteomes" id="UP000499080"/>
    </source>
</evidence>
<accession>A0A4Y2V1R6</accession>
<comment type="caution">
    <text evidence="1">The sequence shown here is derived from an EMBL/GenBank/DDBJ whole genome shotgun (WGS) entry which is preliminary data.</text>
</comment>
<gene>
    <name evidence="1" type="ORF">AVEN_84020_1</name>
</gene>
<dbReference type="EMBL" id="BGPR01041425">
    <property type="protein sequence ID" value="GBO17697.1"/>
    <property type="molecule type" value="Genomic_DNA"/>
</dbReference>
<reference evidence="1 2" key="1">
    <citation type="journal article" date="2019" name="Sci. Rep.">
        <title>Orb-weaving spider Araneus ventricosus genome elucidates the spidroin gene catalogue.</title>
        <authorList>
            <person name="Kono N."/>
            <person name="Nakamura H."/>
            <person name="Ohtoshi R."/>
            <person name="Moran D.A.P."/>
            <person name="Shinohara A."/>
            <person name="Yoshida Y."/>
            <person name="Fujiwara M."/>
            <person name="Mori M."/>
            <person name="Tomita M."/>
            <person name="Arakawa K."/>
        </authorList>
    </citation>
    <scope>NUCLEOTIDE SEQUENCE [LARGE SCALE GENOMIC DNA]</scope>
</reference>
<protein>
    <submittedName>
        <fullName evidence="1">Uncharacterized protein</fullName>
    </submittedName>
</protein>
<sequence length="159" mass="17399">MSSSNALSKTHSICSTGRQLDLEGTSMSSSNALSKTHSICSTGRQLDLEGTSMSSSNALSKTHSICSTGRQLDLEGTNDEPGRCEELEENFLQTLLEKTPLQLFRNYARSLDLAIQSFIDTCMQSEKSENLGQWVLHQPPESICSQKGIVFSFAVTSKE</sequence>
<evidence type="ECO:0000313" key="1">
    <source>
        <dbReference type="EMBL" id="GBO17697.1"/>
    </source>
</evidence>
<proteinExistence type="predicted"/>
<organism evidence="1 2">
    <name type="scientific">Araneus ventricosus</name>
    <name type="common">Orbweaver spider</name>
    <name type="synonym">Epeira ventricosa</name>
    <dbReference type="NCBI Taxonomy" id="182803"/>
    <lineage>
        <taxon>Eukaryota</taxon>
        <taxon>Metazoa</taxon>
        <taxon>Ecdysozoa</taxon>
        <taxon>Arthropoda</taxon>
        <taxon>Chelicerata</taxon>
        <taxon>Arachnida</taxon>
        <taxon>Araneae</taxon>
        <taxon>Araneomorphae</taxon>
        <taxon>Entelegynae</taxon>
        <taxon>Araneoidea</taxon>
        <taxon>Araneidae</taxon>
        <taxon>Araneus</taxon>
    </lineage>
</organism>